<protein>
    <submittedName>
        <fullName evidence="3">ABC transporter substrate-binding protein</fullName>
    </submittedName>
</protein>
<gene>
    <name evidence="3" type="ORF">OQI_21160</name>
</gene>
<organism evidence="3 4">
    <name type="scientific">Streptomyces pharetrae CZA14</name>
    <dbReference type="NCBI Taxonomy" id="1144883"/>
    <lineage>
        <taxon>Bacteria</taxon>
        <taxon>Bacillati</taxon>
        <taxon>Actinomycetota</taxon>
        <taxon>Actinomycetes</taxon>
        <taxon>Kitasatosporales</taxon>
        <taxon>Streptomycetaceae</taxon>
        <taxon>Streptomyces</taxon>
    </lineage>
</organism>
<dbReference type="Pfam" id="PF00496">
    <property type="entry name" value="SBP_bac_5"/>
    <property type="match status" value="1"/>
</dbReference>
<feature type="region of interest" description="Disordered" evidence="1">
    <location>
        <begin position="40"/>
        <end position="71"/>
    </location>
</feature>
<dbReference type="Proteomes" id="UP000194266">
    <property type="component" value="Unassembled WGS sequence"/>
</dbReference>
<dbReference type="Gene3D" id="3.40.190.10">
    <property type="entry name" value="Periplasmic binding protein-like II"/>
    <property type="match status" value="1"/>
</dbReference>
<name>A0ABX3YFY7_9ACTN</name>
<sequence length="581" mass="64091">MASRRRGGSAMTGWAVRSRWSGAVLASTLLVGLLGGCTAASKRDGSGDGRPSGAAVPAYGRTDVNPQPRSRLREGGTLTLPLYRWPAQFNVHHVDGASDEMSAISGMLEPRLFARDAKGVPHPVPDYLRSAAVTATTPRTVVTYRLHPEARWSDGTPLGWRDFAAQWQALGRGDDRYRIADPSGYEDIASVRPGADDHEVRVTFEEPFADWQRLFTPLYPAAAFGTPGRFNQGWQDGTPVTAGPFRIGERDVTARTLTLVPDPAWWGTRPRLDRVVFRTLDPTAAVHAFLNKEIDAVNAAAADVYERLRDARDTDIRTGSAWDQIQVVLNGAAGPLRDPEVRRAVLRAIDRQALADVAGEGLPVGVPLLGNHFFMTNQPGYTDHSAGSGYDPEEAARILDRRGWRRDGADGVRSKDGRPLRLRFVVSQSTNRLGLDLSQLIQQMLRQAGFDVRIEKVPADDYGPQYLNRGNFDLVISRYIGLSYPSDLHAFYRPTDGEQIYANYGRISSPRLDALLREAGRTLDEGRRTRLYSQADALIWELAHDVLLYQRPQVLAVREGLANYGVPGLGDIDFGAVGWER</sequence>
<dbReference type="PIRSF" id="PIRSF002741">
    <property type="entry name" value="MppA"/>
    <property type="match status" value="1"/>
</dbReference>
<reference evidence="3 4" key="1">
    <citation type="submission" date="2016-12" db="EMBL/GenBank/DDBJ databases">
        <title>Genome Mining:The Detection of Biosynthetic Gene Clusters to Aid in the Expression of Curamycin A produced by Streptomyces sp. strain CZA14.</title>
        <authorList>
            <person name="Durrell K.A."/>
            <person name="Kirby B.M."/>
            <person name="Khan W."/>
            <person name="Mthethwa T."/>
            <person name="Le Roes-Hill M."/>
        </authorList>
    </citation>
    <scope>NUCLEOTIDE SEQUENCE [LARGE SCALE GENOMIC DNA]</scope>
    <source>
        <strain evidence="3 4">CZA14</strain>
    </source>
</reference>
<evidence type="ECO:0000259" key="2">
    <source>
        <dbReference type="Pfam" id="PF00496"/>
    </source>
</evidence>
<dbReference type="PANTHER" id="PTHR30290:SF65">
    <property type="entry name" value="MONOACYL PHOSPHATIDYLINOSITOL TETRAMANNOSIDE-BINDING PROTEIN LPQW-RELATED"/>
    <property type="match status" value="1"/>
</dbReference>
<dbReference type="SUPFAM" id="SSF53850">
    <property type="entry name" value="Periplasmic binding protein-like II"/>
    <property type="match status" value="1"/>
</dbReference>
<proteinExistence type="predicted"/>
<evidence type="ECO:0000313" key="4">
    <source>
        <dbReference type="Proteomes" id="UP000194266"/>
    </source>
</evidence>
<dbReference type="InterPro" id="IPR000914">
    <property type="entry name" value="SBP_5_dom"/>
</dbReference>
<dbReference type="PANTHER" id="PTHR30290">
    <property type="entry name" value="PERIPLASMIC BINDING COMPONENT OF ABC TRANSPORTER"/>
    <property type="match status" value="1"/>
</dbReference>
<dbReference type="CDD" id="cd08501">
    <property type="entry name" value="PBP2_Lpqw"/>
    <property type="match status" value="1"/>
</dbReference>
<dbReference type="InterPro" id="IPR030678">
    <property type="entry name" value="Peptide/Ni-bd"/>
</dbReference>
<dbReference type="Gene3D" id="3.90.76.10">
    <property type="entry name" value="Dipeptide-binding Protein, Domain 1"/>
    <property type="match status" value="1"/>
</dbReference>
<keyword evidence="4" id="KW-1185">Reference proteome</keyword>
<dbReference type="InterPro" id="IPR039424">
    <property type="entry name" value="SBP_5"/>
</dbReference>
<dbReference type="Gene3D" id="3.10.105.10">
    <property type="entry name" value="Dipeptide-binding Protein, Domain 3"/>
    <property type="match status" value="1"/>
</dbReference>
<evidence type="ECO:0000256" key="1">
    <source>
        <dbReference type="SAM" id="MobiDB-lite"/>
    </source>
</evidence>
<dbReference type="EMBL" id="MRYD01000118">
    <property type="protein sequence ID" value="OSZ58546.1"/>
    <property type="molecule type" value="Genomic_DNA"/>
</dbReference>
<evidence type="ECO:0000313" key="3">
    <source>
        <dbReference type="EMBL" id="OSZ58546.1"/>
    </source>
</evidence>
<accession>A0ABX3YFY7</accession>
<feature type="domain" description="Solute-binding protein family 5" evidence="2">
    <location>
        <begin position="134"/>
        <end position="491"/>
    </location>
</feature>
<comment type="caution">
    <text evidence="3">The sequence shown here is derived from an EMBL/GenBank/DDBJ whole genome shotgun (WGS) entry which is preliminary data.</text>
</comment>